<dbReference type="AlphaFoldDB" id="A0A6J4J910"/>
<accession>A0A6J4J910</accession>
<feature type="region of interest" description="Disordered" evidence="1">
    <location>
        <begin position="33"/>
        <end position="150"/>
    </location>
</feature>
<organism evidence="2">
    <name type="scientific">uncultured Acidimicrobiales bacterium</name>
    <dbReference type="NCBI Taxonomy" id="310071"/>
    <lineage>
        <taxon>Bacteria</taxon>
        <taxon>Bacillati</taxon>
        <taxon>Actinomycetota</taxon>
        <taxon>Acidimicrobiia</taxon>
        <taxon>Acidimicrobiales</taxon>
        <taxon>environmental samples</taxon>
    </lineage>
</organism>
<feature type="compositionally biased region" description="Basic residues" evidence="1">
    <location>
        <begin position="83"/>
        <end position="102"/>
    </location>
</feature>
<name>A0A6J4J910_9ACTN</name>
<evidence type="ECO:0000313" key="2">
    <source>
        <dbReference type="EMBL" id="CAA9270121.1"/>
    </source>
</evidence>
<dbReference type="EMBL" id="CADCSZ010000199">
    <property type="protein sequence ID" value="CAA9270121.1"/>
    <property type="molecule type" value="Genomic_DNA"/>
</dbReference>
<evidence type="ECO:0000256" key="1">
    <source>
        <dbReference type="SAM" id="MobiDB-lite"/>
    </source>
</evidence>
<sequence>GDRPPCIHRVRVRVPAHQGAEEAGAGRALAVRDDPACEPGRHHPAGHHPGGPVDHRRHARSQHVRLLDHAPDLGHLAVEAGPHRARRCAHRAGARRRAHRGRPALGAHAPGRGAGGSPQQGHRHTGRHQARHPRGVREDLDHHGRRQQRL</sequence>
<feature type="non-terminal residue" evidence="2">
    <location>
        <position position="150"/>
    </location>
</feature>
<feature type="compositionally biased region" description="Basic residues" evidence="1">
    <location>
        <begin position="121"/>
        <end position="134"/>
    </location>
</feature>
<gene>
    <name evidence="2" type="ORF">AVDCRST_MAG76-3323</name>
</gene>
<protein>
    <submittedName>
        <fullName evidence="2">Uncharacterized protein</fullName>
    </submittedName>
</protein>
<proteinExistence type="predicted"/>
<feature type="non-terminal residue" evidence="2">
    <location>
        <position position="1"/>
    </location>
</feature>
<reference evidence="2" key="1">
    <citation type="submission" date="2020-02" db="EMBL/GenBank/DDBJ databases">
        <authorList>
            <person name="Meier V. D."/>
        </authorList>
    </citation>
    <scope>NUCLEOTIDE SEQUENCE</scope>
    <source>
        <strain evidence="2">AVDCRST_MAG76</strain>
    </source>
</reference>